<dbReference type="Proteomes" id="UP000231179">
    <property type="component" value="Chromosome"/>
</dbReference>
<dbReference type="InterPro" id="IPR054816">
    <property type="entry name" value="Lipoprotein_mollicutes-type_CS"/>
</dbReference>
<dbReference type="NCBIfam" id="NF038029">
    <property type="entry name" value="LP_plasma"/>
    <property type="match status" value="1"/>
</dbReference>
<evidence type="ECO:0000313" key="2">
    <source>
        <dbReference type="EMBL" id="ATX70849.1"/>
    </source>
</evidence>
<evidence type="ECO:0000313" key="3">
    <source>
        <dbReference type="Proteomes" id="UP000231179"/>
    </source>
</evidence>
<keyword evidence="1" id="KW-0732">Signal</keyword>
<keyword evidence="3" id="KW-1185">Reference proteome</keyword>
<name>A0A2K8KK79_9MOLU</name>
<reference evidence="2 3" key="1">
    <citation type="submission" date="2017-11" db="EMBL/GenBank/DDBJ databases">
        <title>Complete genome sequence of Spiroplasma clarkii CN-5 (DSM 19994).</title>
        <authorList>
            <person name="Tsai Y.-M."/>
            <person name="Chang A."/>
            <person name="Lo W.-S."/>
            <person name="Kuo C.-H."/>
        </authorList>
    </citation>
    <scope>NUCLEOTIDE SEQUENCE [LARGE SCALE GENOMIC DNA]</scope>
    <source>
        <strain evidence="2 3">CN-5</strain>
    </source>
</reference>
<dbReference type="EMBL" id="CP024870">
    <property type="protein sequence ID" value="ATX70849.1"/>
    <property type="molecule type" value="Genomic_DNA"/>
</dbReference>
<sequence length="133" mass="14021">MKKLISILAATGLVATTSSSVLACNKDNFLGEATITADTNNVSMTVESSKIVKGCLVMAYDKEDTSVGGINDGDAEDGKAKLKISVDQSVDRKEEKTYTLKIGIILDPSSSEDPEDIGTVKITVHKVAPAESK</sequence>
<proteinExistence type="predicted"/>
<dbReference type="PROSITE" id="PS51257">
    <property type="entry name" value="PROKAR_LIPOPROTEIN"/>
    <property type="match status" value="1"/>
</dbReference>
<feature type="chain" id="PRO_5014732992" description="Lipoprotein" evidence="1">
    <location>
        <begin position="24"/>
        <end position="133"/>
    </location>
</feature>
<dbReference type="RefSeq" id="WP_100254408.1">
    <property type="nucleotide sequence ID" value="NZ_CP024870.1"/>
</dbReference>
<dbReference type="AlphaFoldDB" id="A0A2K8KK79"/>
<evidence type="ECO:0008006" key="4">
    <source>
        <dbReference type="Google" id="ProtNLM"/>
    </source>
</evidence>
<organism evidence="2 3">
    <name type="scientific">Spiroplasma clarkii</name>
    <dbReference type="NCBI Taxonomy" id="2139"/>
    <lineage>
        <taxon>Bacteria</taxon>
        <taxon>Bacillati</taxon>
        <taxon>Mycoplasmatota</taxon>
        <taxon>Mollicutes</taxon>
        <taxon>Entomoplasmatales</taxon>
        <taxon>Spiroplasmataceae</taxon>
        <taxon>Spiroplasma</taxon>
    </lineage>
</organism>
<gene>
    <name evidence="2" type="ORF">SCLAR_v1c05300</name>
</gene>
<accession>A0A2K8KK79</accession>
<protein>
    <recommendedName>
        <fullName evidence="4">Lipoprotein</fullName>
    </recommendedName>
</protein>
<feature type="signal peptide" evidence="1">
    <location>
        <begin position="1"/>
        <end position="23"/>
    </location>
</feature>
<evidence type="ECO:0000256" key="1">
    <source>
        <dbReference type="SAM" id="SignalP"/>
    </source>
</evidence>